<feature type="transmembrane region" description="Helical" evidence="7">
    <location>
        <begin position="310"/>
        <end position="336"/>
    </location>
</feature>
<dbReference type="GO" id="GO:0015203">
    <property type="term" value="F:polyamine transmembrane transporter activity"/>
    <property type="evidence" value="ECO:0007669"/>
    <property type="project" value="EnsemblFungi"/>
</dbReference>
<feature type="transmembrane region" description="Helical" evidence="7">
    <location>
        <begin position="71"/>
        <end position="95"/>
    </location>
</feature>
<feature type="transmembrane region" description="Helical" evidence="7">
    <location>
        <begin position="356"/>
        <end position="378"/>
    </location>
</feature>
<gene>
    <name evidence="8" type="ordered locus">DEHA2F08052g</name>
</gene>
<dbReference type="AlphaFoldDB" id="Q6BM61"/>
<dbReference type="GO" id="GO:0005794">
    <property type="term" value="C:Golgi apparatus"/>
    <property type="evidence" value="ECO:0007669"/>
    <property type="project" value="EnsemblFungi"/>
</dbReference>
<dbReference type="RefSeq" id="XP_460710.2">
    <property type="nucleotide sequence ID" value="XM_460710.1"/>
</dbReference>
<dbReference type="VEuPathDB" id="FungiDB:DEHA2F08052g"/>
<keyword evidence="3 7" id="KW-0812">Transmembrane</keyword>
<dbReference type="KEGG" id="dha:DEHA2F08052g"/>
<keyword evidence="2" id="KW-0813">Transport</keyword>
<feature type="transmembrane region" description="Helical" evidence="7">
    <location>
        <begin position="439"/>
        <end position="459"/>
    </location>
</feature>
<organism evidence="8 9">
    <name type="scientific">Debaryomyces hansenii (strain ATCC 36239 / CBS 767 / BCRC 21394 / JCM 1990 / NBRC 0083 / IGC 2968)</name>
    <name type="common">Yeast</name>
    <name type="synonym">Torulaspora hansenii</name>
    <dbReference type="NCBI Taxonomy" id="284592"/>
    <lineage>
        <taxon>Eukaryota</taxon>
        <taxon>Fungi</taxon>
        <taxon>Dikarya</taxon>
        <taxon>Ascomycota</taxon>
        <taxon>Saccharomycotina</taxon>
        <taxon>Pichiomycetes</taxon>
        <taxon>Debaryomycetaceae</taxon>
        <taxon>Debaryomyces</taxon>
    </lineage>
</organism>
<dbReference type="eggNOG" id="KOG1289">
    <property type="taxonomic scope" value="Eukaryota"/>
</dbReference>
<evidence type="ECO:0000256" key="2">
    <source>
        <dbReference type="ARBA" id="ARBA00022448"/>
    </source>
</evidence>
<dbReference type="PANTHER" id="PTHR45649:SF3">
    <property type="entry name" value="POLYAMINE TRANSPORTER TPO5"/>
    <property type="match status" value="1"/>
</dbReference>
<evidence type="ECO:0000256" key="5">
    <source>
        <dbReference type="ARBA" id="ARBA00023136"/>
    </source>
</evidence>
<evidence type="ECO:0000313" key="8">
    <source>
        <dbReference type="EMBL" id="CAG89050.2"/>
    </source>
</evidence>
<evidence type="ECO:0000256" key="4">
    <source>
        <dbReference type="ARBA" id="ARBA00022989"/>
    </source>
</evidence>
<evidence type="ECO:0000256" key="1">
    <source>
        <dbReference type="ARBA" id="ARBA00004141"/>
    </source>
</evidence>
<dbReference type="HOGENOM" id="CLU_004495_5_3_1"/>
<feature type="transmembrane region" description="Helical" evidence="7">
    <location>
        <begin position="195"/>
        <end position="214"/>
    </location>
</feature>
<dbReference type="InParanoid" id="Q6BM61"/>
<feature type="transmembrane region" description="Helical" evidence="7">
    <location>
        <begin position="508"/>
        <end position="531"/>
    </location>
</feature>
<dbReference type="OMA" id="LLMAQYT"/>
<proteinExistence type="predicted"/>
<evidence type="ECO:0000256" key="3">
    <source>
        <dbReference type="ARBA" id="ARBA00022692"/>
    </source>
</evidence>
<feature type="region of interest" description="Disordered" evidence="6">
    <location>
        <begin position="565"/>
        <end position="593"/>
    </location>
</feature>
<evidence type="ECO:0000313" key="9">
    <source>
        <dbReference type="Proteomes" id="UP000000599"/>
    </source>
</evidence>
<feature type="transmembrane region" description="Helical" evidence="7">
    <location>
        <begin position="226"/>
        <end position="246"/>
    </location>
</feature>
<protein>
    <submittedName>
        <fullName evidence="8">DEHA2F08052p</fullName>
    </submittedName>
</protein>
<sequence>MENSQSLGSTSQNASSGGSKPIRTSISSFTNHFNLRKSAPGKLLNSLMHDMEDQEVEIEHFKYKQELERKLSVTSVIGLGFGIVGVVFGLSSTIWISLIDGANVTILYGWVITAFFSTCVVLSLSEIVSKYPTSGGVYHFSALLSNEKYSSVCSWFTGWFLIIGNWTYAVSIMFAGSQFILSIFGLKDAYYKEDAFLVLAVYFTLLTFCGFVNFKFAKFLEKINKVCIIWSISTVLTIDFLLIFFAKKTNSIEEILTRFDNTRSGWPDPLAFMVGLQSPSFTLSGYGMIYSMTDEVKNPERNMPKGTISAILLAGLTGIIFIIPILTILPELTLLLDETPEIMPIDLIFKFATESYLISFLLVLLLVGTVFFQAIAALTTASRTTYAFARDGGLPFKNYWVEVNSIEESIIPKNALFLSMSVCGALSLLSLFSSSAFNAFMGSSVISLALANGIPILCLMLNKRKKIHGAAFRLKGFGWLVNGLSIFWVVLSFIILCLPPVIKDLTWFTMNYAIVVILGFAGFASLGYRIWGVGSFEGPQIDHDYFELQDLVRKDFSVDDSYVQGIDDQDDDDNAIAGSSDVQTDLDKPNEGP</sequence>
<keyword evidence="4 7" id="KW-1133">Transmembrane helix</keyword>
<name>Q6BM61_DEBHA</name>
<keyword evidence="5 7" id="KW-0472">Membrane</keyword>
<comment type="subcellular location">
    <subcellularLocation>
        <location evidence="1">Membrane</location>
        <topology evidence="1">Multi-pass membrane protein</topology>
    </subcellularLocation>
</comment>
<feature type="transmembrane region" description="Helical" evidence="7">
    <location>
        <begin position="479"/>
        <end position="502"/>
    </location>
</feature>
<dbReference type="Pfam" id="PF13520">
    <property type="entry name" value="AA_permease_2"/>
    <property type="match status" value="1"/>
</dbReference>
<feature type="transmembrane region" description="Helical" evidence="7">
    <location>
        <begin position="270"/>
        <end position="289"/>
    </location>
</feature>
<accession>Q6BM61</accession>
<dbReference type="EMBL" id="CR382138">
    <property type="protein sequence ID" value="CAG89050.2"/>
    <property type="molecule type" value="Genomic_DNA"/>
</dbReference>
<evidence type="ECO:0000256" key="7">
    <source>
        <dbReference type="SAM" id="Phobius"/>
    </source>
</evidence>
<dbReference type="Proteomes" id="UP000000599">
    <property type="component" value="Chromosome F"/>
</dbReference>
<dbReference type="GeneID" id="2903513"/>
<dbReference type="Gene3D" id="1.20.1740.10">
    <property type="entry name" value="Amino acid/polyamine transporter I"/>
    <property type="match status" value="1"/>
</dbReference>
<feature type="transmembrane region" description="Helical" evidence="7">
    <location>
        <begin position="149"/>
        <end position="175"/>
    </location>
</feature>
<dbReference type="OrthoDB" id="3257095at2759"/>
<reference evidence="8 9" key="1">
    <citation type="journal article" date="2004" name="Nature">
        <title>Genome evolution in yeasts.</title>
        <authorList>
            <consortium name="Genolevures"/>
            <person name="Dujon B."/>
            <person name="Sherman D."/>
            <person name="Fischer G."/>
            <person name="Durrens P."/>
            <person name="Casaregola S."/>
            <person name="Lafontaine I."/>
            <person name="de Montigny J."/>
            <person name="Marck C."/>
            <person name="Neuveglise C."/>
            <person name="Talla E."/>
            <person name="Goffard N."/>
            <person name="Frangeul L."/>
            <person name="Aigle M."/>
            <person name="Anthouard V."/>
            <person name="Babour A."/>
            <person name="Barbe V."/>
            <person name="Barnay S."/>
            <person name="Blanchin S."/>
            <person name="Beckerich J.M."/>
            <person name="Beyne E."/>
            <person name="Bleykasten C."/>
            <person name="Boisrame A."/>
            <person name="Boyer J."/>
            <person name="Cattolico L."/>
            <person name="Confanioleri F."/>
            <person name="de Daruvar A."/>
            <person name="Despons L."/>
            <person name="Fabre E."/>
            <person name="Fairhead C."/>
            <person name="Ferry-Dumazet H."/>
            <person name="Groppi A."/>
            <person name="Hantraye F."/>
            <person name="Hennequin C."/>
            <person name="Jauniaux N."/>
            <person name="Joyet P."/>
            <person name="Kachouri R."/>
            <person name="Kerrest A."/>
            <person name="Koszul R."/>
            <person name="Lemaire M."/>
            <person name="Lesur I."/>
            <person name="Ma L."/>
            <person name="Muller H."/>
            <person name="Nicaud J.M."/>
            <person name="Nikolski M."/>
            <person name="Oztas S."/>
            <person name="Ozier-Kalogeropoulos O."/>
            <person name="Pellenz S."/>
            <person name="Potier S."/>
            <person name="Richard G.F."/>
            <person name="Straub M.L."/>
            <person name="Suleau A."/>
            <person name="Swennene D."/>
            <person name="Tekaia F."/>
            <person name="Wesolowski-Louvel M."/>
            <person name="Westhof E."/>
            <person name="Wirth B."/>
            <person name="Zeniou-Meyer M."/>
            <person name="Zivanovic I."/>
            <person name="Bolotin-Fukuhara M."/>
            <person name="Thierry A."/>
            <person name="Bouchier C."/>
            <person name="Caudron B."/>
            <person name="Scarpelli C."/>
            <person name="Gaillardin C."/>
            <person name="Weissenbach J."/>
            <person name="Wincker P."/>
            <person name="Souciet J.L."/>
        </authorList>
    </citation>
    <scope>NUCLEOTIDE SEQUENCE [LARGE SCALE GENOMIC DNA]</scope>
    <source>
        <strain evidence="9">ATCC 36239 / CBS 767 / BCRC 21394 / JCM 1990 / NBRC 0083 / IGC 2968</strain>
    </source>
</reference>
<evidence type="ECO:0000256" key="6">
    <source>
        <dbReference type="SAM" id="MobiDB-lite"/>
    </source>
</evidence>
<feature type="region of interest" description="Disordered" evidence="6">
    <location>
        <begin position="1"/>
        <end position="21"/>
    </location>
</feature>
<feature type="transmembrane region" description="Helical" evidence="7">
    <location>
        <begin position="415"/>
        <end position="433"/>
    </location>
</feature>
<dbReference type="GO" id="GO:0016020">
    <property type="term" value="C:membrane"/>
    <property type="evidence" value="ECO:0007669"/>
    <property type="project" value="UniProtKB-SubCell"/>
</dbReference>
<dbReference type="InterPro" id="IPR002293">
    <property type="entry name" value="AA/rel_permease1"/>
</dbReference>
<keyword evidence="9" id="KW-1185">Reference proteome</keyword>
<dbReference type="FunCoup" id="Q6BM61">
    <property type="interactions" value="17"/>
</dbReference>
<dbReference type="PANTHER" id="PTHR45649">
    <property type="entry name" value="AMINO-ACID PERMEASE BAT1"/>
    <property type="match status" value="1"/>
</dbReference>
<feature type="transmembrane region" description="Helical" evidence="7">
    <location>
        <begin position="107"/>
        <end position="128"/>
    </location>
</feature>